<organism evidence="3 4">
    <name type="scientific">Ricinus communis</name>
    <name type="common">Castor bean</name>
    <dbReference type="NCBI Taxonomy" id="3988"/>
    <lineage>
        <taxon>Eukaryota</taxon>
        <taxon>Viridiplantae</taxon>
        <taxon>Streptophyta</taxon>
        <taxon>Embryophyta</taxon>
        <taxon>Tracheophyta</taxon>
        <taxon>Spermatophyta</taxon>
        <taxon>Magnoliopsida</taxon>
        <taxon>eudicotyledons</taxon>
        <taxon>Gunneridae</taxon>
        <taxon>Pentapetalae</taxon>
        <taxon>rosids</taxon>
        <taxon>fabids</taxon>
        <taxon>Malpighiales</taxon>
        <taxon>Euphorbiaceae</taxon>
        <taxon>Acalyphoideae</taxon>
        <taxon>Acalypheae</taxon>
        <taxon>Ricinus</taxon>
    </lineage>
</organism>
<evidence type="ECO:0000313" key="4">
    <source>
        <dbReference type="Proteomes" id="UP000008311"/>
    </source>
</evidence>
<evidence type="ECO:0000259" key="2">
    <source>
        <dbReference type="Pfam" id="PF11955"/>
    </source>
</evidence>
<dbReference type="PANTHER" id="PTHR31476:SF12">
    <property type="entry name" value="UBIQUITIN CARBOXYL-TERMINAL HYDROLASE FAMILY PROTEIN"/>
    <property type="match status" value="1"/>
</dbReference>
<proteinExistence type="predicted"/>
<dbReference type="InParanoid" id="B9S1N9"/>
<gene>
    <name evidence="3" type="ORF">RCOM_0866790</name>
</gene>
<dbReference type="AlphaFoldDB" id="B9S1N9"/>
<sequence length="447" mass="52239">MIVLEKFFLNFRSCNASLRIPFGPFNSFVQKRWKKPANTAQTRLENRTRDSKLDKLATDLKKLKTIYNIYELMSNRKRGPFVSLQLMSRWSNIVGLNVGMGEFVQKYPHVFEVFTHPVRRNLCCRITKTMRDLIDEEVNITKECEFRAVWRVKKLLMMSKSGVLHVHALRLIKRELGLPEDFRDSILGKYKHHFRLVNLEIVELVSPEEDLAVAVIEKWREREYREKWLSEFDTKFSFPISFPTGFKIEGGFRVKMKNWQRLPYLKPYETKELVKVRSCGGKERYEKRVVAIIHELLSLTVENMVEVERLSHFRKDLGMEVNVRELLLKHPGIFYISTRGTNHIVFLREAYAGGCMVEPNPISVVRRKMLDLVLLGRRNTRELQNRVEVKNGHDTLVSTTNFGGTAGGDWVIPILESFETGDDRDRNATTDDEFDGFIDNGRSEIET</sequence>
<dbReference type="PANTHER" id="PTHR31476">
    <property type="entry name" value="PROTEIN WHAT'S THIS FACTOR 1 HOMOLOG, CHLOROPLASTIC"/>
    <property type="match status" value="1"/>
</dbReference>
<dbReference type="STRING" id="3988.B9S1N9"/>
<dbReference type="eggNOG" id="ENOG502QWK3">
    <property type="taxonomic scope" value="Eukaryota"/>
</dbReference>
<evidence type="ECO:0000313" key="3">
    <source>
        <dbReference type="EMBL" id="EEF42508.1"/>
    </source>
</evidence>
<dbReference type="KEGG" id="rcu:8280107"/>
<reference evidence="4" key="1">
    <citation type="journal article" date="2010" name="Nat. Biotechnol.">
        <title>Draft genome sequence of the oilseed species Ricinus communis.</title>
        <authorList>
            <person name="Chan A.P."/>
            <person name="Crabtree J."/>
            <person name="Zhao Q."/>
            <person name="Lorenzi H."/>
            <person name="Orvis J."/>
            <person name="Puiu D."/>
            <person name="Melake-Berhan A."/>
            <person name="Jones K.M."/>
            <person name="Redman J."/>
            <person name="Chen G."/>
            <person name="Cahoon E.B."/>
            <person name="Gedil M."/>
            <person name="Stanke M."/>
            <person name="Haas B.J."/>
            <person name="Wortman J.R."/>
            <person name="Fraser-Liggett C.M."/>
            <person name="Ravel J."/>
            <person name="Rabinowicz P.D."/>
        </authorList>
    </citation>
    <scope>NUCLEOTIDE SEQUENCE [LARGE SCALE GENOMIC DNA]</scope>
    <source>
        <strain evidence="4">cv. Hale</strain>
    </source>
</reference>
<dbReference type="Pfam" id="PF11955">
    <property type="entry name" value="PORR"/>
    <property type="match status" value="1"/>
</dbReference>
<dbReference type="FunCoup" id="B9S1N9">
    <property type="interactions" value="610"/>
</dbReference>
<protein>
    <recommendedName>
        <fullName evidence="2">PORR domain-containing protein</fullName>
    </recommendedName>
</protein>
<accession>B9S1N9</accession>
<dbReference type="OrthoDB" id="1551582at2759"/>
<dbReference type="GO" id="GO:0003723">
    <property type="term" value="F:RNA binding"/>
    <property type="evidence" value="ECO:0007669"/>
    <property type="project" value="InterPro"/>
</dbReference>
<dbReference type="Proteomes" id="UP000008311">
    <property type="component" value="Unassembled WGS sequence"/>
</dbReference>
<feature type="domain" description="PORR" evidence="2">
    <location>
        <begin position="49"/>
        <end position="377"/>
    </location>
</feature>
<name>B9S1N9_RICCO</name>
<dbReference type="InterPro" id="IPR045040">
    <property type="entry name" value="PORR_fam"/>
</dbReference>
<evidence type="ECO:0000256" key="1">
    <source>
        <dbReference type="SAM" id="MobiDB-lite"/>
    </source>
</evidence>
<feature type="region of interest" description="Disordered" evidence="1">
    <location>
        <begin position="422"/>
        <end position="447"/>
    </location>
</feature>
<keyword evidence="4" id="KW-1185">Reference proteome</keyword>
<dbReference type="InterPro" id="IPR021099">
    <property type="entry name" value="PORR_domain"/>
</dbReference>
<dbReference type="EMBL" id="EQ973844">
    <property type="protein sequence ID" value="EEF42508.1"/>
    <property type="molecule type" value="Genomic_DNA"/>
</dbReference>